<organism evidence="7 8">
    <name type="scientific">Eiseniibacteriota bacterium</name>
    <dbReference type="NCBI Taxonomy" id="2212470"/>
    <lineage>
        <taxon>Bacteria</taxon>
        <taxon>Candidatus Eiseniibacteriota</taxon>
    </lineage>
</organism>
<feature type="domain" description="NlpC/P60" evidence="6">
    <location>
        <begin position="24"/>
        <end position="145"/>
    </location>
</feature>
<keyword evidence="2" id="KW-0645">Protease</keyword>
<evidence type="ECO:0000313" key="7">
    <source>
        <dbReference type="EMBL" id="MBM3317489.1"/>
    </source>
</evidence>
<comment type="caution">
    <text evidence="7">The sequence shown here is derived from an EMBL/GenBank/DDBJ whole genome shotgun (WGS) entry which is preliminary data.</text>
</comment>
<accession>A0A938BLY5</accession>
<dbReference type="Pfam" id="PF00877">
    <property type="entry name" value="NLPC_P60"/>
    <property type="match status" value="1"/>
</dbReference>
<dbReference type="EMBL" id="VGIY01000132">
    <property type="protein sequence ID" value="MBM3317489.1"/>
    <property type="molecule type" value="Genomic_DNA"/>
</dbReference>
<reference evidence="7" key="1">
    <citation type="submission" date="2019-03" db="EMBL/GenBank/DDBJ databases">
        <title>Lake Tanganyika Metagenome-Assembled Genomes (MAGs).</title>
        <authorList>
            <person name="Tran P."/>
        </authorList>
    </citation>
    <scope>NUCLEOTIDE SEQUENCE</scope>
    <source>
        <strain evidence="7">M_DeepCast_400m_m2_100</strain>
    </source>
</reference>
<dbReference type="InterPro" id="IPR038765">
    <property type="entry name" value="Papain-like_cys_pep_sf"/>
</dbReference>
<evidence type="ECO:0000256" key="1">
    <source>
        <dbReference type="ARBA" id="ARBA00007074"/>
    </source>
</evidence>
<keyword evidence="3" id="KW-0732">Signal</keyword>
<proteinExistence type="inferred from homology"/>
<dbReference type="SUPFAM" id="SSF54001">
    <property type="entry name" value="Cysteine proteinases"/>
    <property type="match status" value="1"/>
</dbReference>
<evidence type="ECO:0000256" key="3">
    <source>
        <dbReference type="ARBA" id="ARBA00022729"/>
    </source>
</evidence>
<dbReference type="GO" id="GO:0006508">
    <property type="term" value="P:proteolysis"/>
    <property type="evidence" value="ECO:0007669"/>
    <property type="project" value="UniProtKB-KW"/>
</dbReference>
<dbReference type="InterPro" id="IPR000064">
    <property type="entry name" value="NLP_P60_dom"/>
</dbReference>
<dbReference type="AlphaFoldDB" id="A0A938BLY5"/>
<dbReference type="PROSITE" id="PS51935">
    <property type="entry name" value="NLPC_P60"/>
    <property type="match status" value="1"/>
</dbReference>
<evidence type="ECO:0000259" key="6">
    <source>
        <dbReference type="PROSITE" id="PS51935"/>
    </source>
</evidence>
<gene>
    <name evidence="7" type="ORF">FJY75_06510</name>
</gene>
<dbReference type="Proteomes" id="UP000748308">
    <property type="component" value="Unassembled WGS sequence"/>
</dbReference>
<evidence type="ECO:0000313" key="8">
    <source>
        <dbReference type="Proteomes" id="UP000748308"/>
    </source>
</evidence>
<dbReference type="GO" id="GO:0008234">
    <property type="term" value="F:cysteine-type peptidase activity"/>
    <property type="evidence" value="ECO:0007669"/>
    <property type="project" value="UniProtKB-KW"/>
</dbReference>
<dbReference type="InterPro" id="IPR052062">
    <property type="entry name" value="Murein_DD/LD_carboxypeptidase"/>
</dbReference>
<evidence type="ECO:0000256" key="4">
    <source>
        <dbReference type="ARBA" id="ARBA00022801"/>
    </source>
</evidence>
<name>A0A938BLY5_UNCEI</name>
<protein>
    <submittedName>
        <fullName evidence="7">C40 family peptidase</fullName>
    </submittedName>
</protein>
<dbReference type="Gene3D" id="3.90.1720.10">
    <property type="entry name" value="endopeptidase domain like (from Nostoc punctiforme)"/>
    <property type="match status" value="1"/>
</dbReference>
<evidence type="ECO:0000256" key="5">
    <source>
        <dbReference type="ARBA" id="ARBA00022807"/>
    </source>
</evidence>
<dbReference type="PANTHER" id="PTHR47360">
    <property type="entry name" value="MUREIN DD-ENDOPEPTIDASE MEPS/MUREIN LD-CARBOXYPEPTIDASE"/>
    <property type="match status" value="1"/>
</dbReference>
<evidence type="ECO:0000256" key="2">
    <source>
        <dbReference type="ARBA" id="ARBA00022670"/>
    </source>
</evidence>
<dbReference type="PANTHER" id="PTHR47360:SF1">
    <property type="entry name" value="ENDOPEPTIDASE NLPC-RELATED"/>
    <property type="match status" value="1"/>
</dbReference>
<sequence>MLLALAGCAGRVPRVPVPLEPETSGVELRLRAEVAEWIGTPHCSRRSDEGCTDCSAFVAAVYAKLFQARLPGDTLAMSTLGGPIRPLELRAGDLVFFLVSRKTRHVGIYLRNGEFAHASSSRGVTVSRLDDPYWTRRFWQARRVL</sequence>
<comment type="similarity">
    <text evidence="1">Belongs to the peptidase C40 family.</text>
</comment>
<keyword evidence="4" id="KW-0378">Hydrolase</keyword>
<keyword evidence="5" id="KW-0788">Thiol protease</keyword>